<keyword evidence="2" id="KW-1185">Reference proteome</keyword>
<proteinExistence type="predicted"/>
<comment type="caution">
    <text evidence="1">The sequence shown here is derived from an EMBL/GenBank/DDBJ whole genome shotgun (WGS) entry which is preliminary data.</text>
</comment>
<sequence>MGNHDGRRVGSGDSATEWYKLEVLQLLHGFVDDGKADMRIDRGVPMAWKMLDTCGHLGILVTVNGGDAEATNEIGILPKGTHTNHRVQRVVVDIEVWAKIVIQAKDKQFPCGCVGDFTRYVCRIDRSLGHVARKICTAGA</sequence>
<protein>
    <submittedName>
        <fullName evidence="1">Uncharacterized protein</fullName>
    </submittedName>
</protein>
<dbReference type="AlphaFoldDB" id="A0A433DE82"/>
<evidence type="ECO:0000313" key="2">
    <source>
        <dbReference type="Proteomes" id="UP000268093"/>
    </source>
</evidence>
<reference evidence="1 2" key="1">
    <citation type="journal article" date="2018" name="New Phytol.">
        <title>Phylogenomics of Endogonaceae and evolution of mycorrhizas within Mucoromycota.</title>
        <authorList>
            <person name="Chang Y."/>
            <person name="Desiro A."/>
            <person name="Na H."/>
            <person name="Sandor L."/>
            <person name="Lipzen A."/>
            <person name="Clum A."/>
            <person name="Barry K."/>
            <person name="Grigoriev I.V."/>
            <person name="Martin F.M."/>
            <person name="Stajich J.E."/>
            <person name="Smith M.E."/>
            <person name="Bonito G."/>
            <person name="Spatafora J.W."/>
        </authorList>
    </citation>
    <scope>NUCLEOTIDE SEQUENCE [LARGE SCALE GENOMIC DNA]</scope>
    <source>
        <strain evidence="1 2">GMNB39</strain>
    </source>
</reference>
<organism evidence="1 2">
    <name type="scientific">Jimgerdemannia flammicorona</name>
    <dbReference type="NCBI Taxonomy" id="994334"/>
    <lineage>
        <taxon>Eukaryota</taxon>
        <taxon>Fungi</taxon>
        <taxon>Fungi incertae sedis</taxon>
        <taxon>Mucoromycota</taxon>
        <taxon>Mucoromycotina</taxon>
        <taxon>Endogonomycetes</taxon>
        <taxon>Endogonales</taxon>
        <taxon>Endogonaceae</taxon>
        <taxon>Jimgerdemannia</taxon>
    </lineage>
</organism>
<dbReference type="Proteomes" id="UP000268093">
    <property type="component" value="Unassembled WGS sequence"/>
</dbReference>
<name>A0A433DE82_9FUNG</name>
<dbReference type="EMBL" id="RBNI01002592">
    <property type="protein sequence ID" value="RUP49129.1"/>
    <property type="molecule type" value="Genomic_DNA"/>
</dbReference>
<gene>
    <name evidence="1" type="ORF">BC936DRAFT_143234</name>
</gene>
<accession>A0A433DE82</accession>
<evidence type="ECO:0000313" key="1">
    <source>
        <dbReference type="EMBL" id="RUP49129.1"/>
    </source>
</evidence>